<accession>A0A1I6AV11</accession>
<dbReference type="Gene3D" id="3.30.310.100">
    <property type="entry name" value="YugN-like"/>
    <property type="match status" value="1"/>
</dbReference>
<gene>
    <name evidence="1" type="ORF">SAMN05421670_3639</name>
</gene>
<dbReference type="InterPro" id="IPR036491">
    <property type="entry name" value="YugN-like_sf"/>
</dbReference>
<reference evidence="2" key="1">
    <citation type="submission" date="2016-10" db="EMBL/GenBank/DDBJ databases">
        <authorList>
            <person name="Varghese N."/>
            <person name="Submissions S."/>
        </authorList>
    </citation>
    <scope>NUCLEOTIDE SEQUENCE [LARGE SCALE GENOMIC DNA]</scope>
    <source>
        <strain evidence="2">DSM 11706</strain>
    </source>
</reference>
<dbReference type="SUPFAM" id="SSF160755">
    <property type="entry name" value="YugN-like"/>
    <property type="match status" value="1"/>
</dbReference>
<dbReference type="AlphaFoldDB" id="A0A1I6AV11"/>
<sequence length="136" mass="15535">MLQLQTELEGKEIGFGDLRSRIDSLGYTIGGNWDYHKGSFDNVLWRNEGETIYLRLPFEVVEGELDNYDAQIKFQTPYVIKHVVNIGLDDEENSLLTSTGFNQFQPPVDKDGQIENQNKWTAAGEQAVEKIVRLVQ</sequence>
<evidence type="ECO:0000313" key="2">
    <source>
        <dbReference type="Proteomes" id="UP000198734"/>
    </source>
</evidence>
<protein>
    <submittedName>
        <fullName evidence="1">YugN-like family protein</fullName>
    </submittedName>
</protein>
<keyword evidence="2" id="KW-1185">Reference proteome</keyword>
<proteinExistence type="predicted"/>
<dbReference type="EMBL" id="FOXU01000009">
    <property type="protein sequence ID" value="SFQ72545.1"/>
    <property type="molecule type" value="Genomic_DNA"/>
</dbReference>
<dbReference type="Proteomes" id="UP000198734">
    <property type="component" value="Unassembled WGS sequence"/>
</dbReference>
<name>A0A1I6AV11_9BACI</name>
<dbReference type="Pfam" id="PF08868">
    <property type="entry name" value="YugN"/>
    <property type="match status" value="1"/>
</dbReference>
<evidence type="ECO:0000313" key="1">
    <source>
        <dbReference type="EMBL" id="SFQ72545.1"/>
    </source>
</evidence>
<dbReference type="InterPro" id="IPR014967">
    <property type="entry name" value="Uncharacterised_YugN-like"/>
</dbReference>
<organism evidence="1 2">
    <name type="scientific">Psychrobacillus psychrotolerans</name>
    <dbReference type="NCBI Taxonomy" id="126156"/>
    <lineage>
        <taxon>Bacteria</taxon>
        <taxon>Bacillati</taxon>
        <taxon>Bacillota</taxon>
        <taxon>Bacilli</taxon>
        <taxon>Bacillales</taxon>
        <taxon>Bacillaceae</taxon>
        <taxon>Psychrobacillus</taxon>
    </lineage>
</organism>
<dbReference type="RefSeq" id="WP_093538274.1">
    <property type="nucleotide sequence ID" value="NZ_CP183885.1"/>
</dbReference>
<dbReference type="OrthoDB" id="2988890at2"/>
<dbReference type="STRING" id="126156.SAMN05421670_3639"/>